<gene>
    <name evidence="1" type="ORF">MM415B04729_0003</name>
</gene>
<proteinExistence type="predicted"/>
<evidence type="ECO:0000313" key="1">
    <source>
        <dbReference type="EMBL" id="QJA92344.1"/>
    </source>
</evidence>
<accession>A0A6M3LGB2</accession>
<sequence length="119" mass="13890">MKDKQLTEKPKWLVEPLDRKKIHHGCLNCCGTDNILSVRTKLYNGFGGWMITKDGKLFFMEKAKTEFEDSKTLLFIEKIARQDPNHDWRAIFDMALSGGQYQRHGKNRWVLIESNQGFA</sequence>
<dbReference type="AlphaFoldDB" id="A0A6M3LGB2"/>
<protein>
    <submittedName>
        <fullName evidence="1">Uncharacterized protein</fullName>
    </submittedName>
</protein>
<dbReference type="EMBL" id="MT143059">
    <property type="protein sequence ID" value="QJA92344.1"/>
    <property type="molecule type" value="Genomic_DNA"/>
</dbReference>
<organism evidence="1">
    <name type="scientific">viral metagenome</name>
    <dbReference type="NCBI Taxonomy" id="1070528"/>
    <lineage>
        <taxon>unclassified sequences</taxon>
        <taxon>metagenomes</taxon>
        <taxon>organismal metagenomes</taxon>
    </lineage>
</organism>
<name>A0A6M3LGB2_9ZZZZ</name>
<reference evidence="1" key="1">
    <citation type="submission" date="2020-03" db="EMBL/GenBank/DDBJ databases">
        <title>The deep terrestrial virosphere.</title>
        <authorList>
            <person name="Holmfeldt K."/>
            <person name="Nilsson E."/>
            <person name="Simone D."/>
            <person name="Lopez-Fernandez M."/>
            <person name="Wu X."/>
            <person name="de Brujin I."/>
            <person name="Lundin D."/>
            <person name="Andersson A."/>
            <person name="Bertilsson S."/>
            <person name="Dopson M."/>
        </authorList>
    </citation>
    <scope>NUCLEOTIDE SEQUENCE</scope>
    <source>
        <strain evidence="1">MM415B04729</strain>
    </source>
</reference>